<gene>
    <name evidence="1" type="ORF">GBL_0028</name>
</gene>
<reference evidence="2" key="1">
    <citation type="journal article" date="2013" name="Genome">
        <title>Draft Genome Sequence of Geobacillus kaustophilus GBlys, a Lysogenic Strain with Bacteriophage phiOH2.</title>
        <authorList>
            <person name="Doi K."/>
            <person name="Mori K."/>
            <person name="Martono H."/>
            <person name="Nagayoshi Y."/>
            <person name="Fujino Y."/>
            <person name="Tashiro K."/>
            <person name="Kuhara S."/>
            <person name="Ohshima T."/>
        </authorList>
    </citation>
    <scope>NUCLEOTIDE SEQUENCE [LARGE SCALE GENOMIC DNA]</scope>
    <source>
        <strain evidence="2">GBlys</strain>
    </source>
</reference>
<protein>
    <submittedName>
        <fullName evidence="1">Uncharacterized protein</fullName>
    </submittedName>
</protein>
<evidence type="ECO:0000313" key="1">
    <source>
        <dbReference type="EMBL" id="GAD11811.1"/>
    </source>
</evidence>
<evidence type="ECO:0000313" key="2">
    <source>
        <dbReference type="Proteomes" id="UP000016424"/>
    </source>
</evidence>
<dbReference type="AlphaFoldDB" id="U2WM40"/>
<accession>U2WM40</accession>
<sequence>MTMDKRASLIQALQTEMKRAALGTYPACIDSFARLWDYEFGSFDQLPPEIERLIAHRAAELGWMDDV</sequence>
<organism evidence="1 2">
    <name type="scientific">Geobacillus kaustophilus GBlys</name>
    <dbReference type="NCBI Taxonomy" id="1337888"/>
    <lineage>
        <taxon>Bacteria</taxon>
        <taxon>Bacillati</taxon>
        <taxon>Bacillota</taxon>
        <taxon>Bacilli</taxon>
        <taxon>Bacillales</taxon>
        <taxon>Anoxybacillaceae</taxon>
        <taxon>Geobacillus</taxon>
        <taxon>Geobacillus thermoleovorans group</taxon>
    </lineage>
</organism>
<dbReference type="Proteomes" id="UP000016424">
    <property type="component" value="Unassembled WGS sequence"/>
</dbReference>
<name>U2WM40_GEOKU</name>
<proteinExistence type="predicted"/>
<dbReference type="EMBL" id="BASG01000001">
    <property type="protein sequence ID" value="GAD11811.1"/>
    <property type="molecule type" value="Genomic_DNA"/>
</dbReference>
<comment type="caution">
    <text evidence="1">The sequence shown here is derived from an EMBL/GenBank/DDBJ whole genome shotgun (WGS) entry which is preliminary data.</text>
</comment>